<comment type="similarity">
    <text evidence="1 13">Belongs to the precorrin methyltransferase family.</text>
</comment>
<dbReference type="Gene3D" id="3.40.1010.10">
    <property type="entry name" value="Cobalt-precorrin-4 Transmethylase, Domain 1"/>
    <property type="match status" value="1"/>
</dbReference>
<evidence type="ECO:0000313" key="16">
    <source>
        <dbReference type="Proteomes" id="UP001165678"/>
    </source>
</evidence>
<evidence type="ECO:0000256" key="6">
    <source>
        <dbReference type="ARBA" id="ARBA00022691"/>
    </source>
</evidence>
<evidence type="ECO:0000256" key="10">
    <source>
        <dbReference type="ARBA" id="ARBA00023268"/>
    </source>
</evidence>
<keyword evidence="7" id="KW-0560">Oxidoreductase</keyword>
<keyword evidence="8" id="KW-0456">Lyase</keyword>
<dbReference type="NCBIfam" id="TIGR01469">
    <property type="entry name" value="cobA_cysG_Cterm"/>
    <property type="match status" value="1"/>
</dbReference>
<dbReference type="GO" id="GO:0016491">
    <property type="term" value="F:oxidoreductase activity"/>
    <property type="evidence" value="ECO:0007669"/>
    <property type="project" value="UniProtKB-KW"/>
</dbReference>
<evidence type="ECO:0000256" key="4">
    <source>
        <dbReference type="ARBA" id="ARBA00022603"/>
    </source>
</evidence>
<keyword evidence="4 13" id="KW-0489">Methyltransferase</keyword>
<dbReference type="InterPro" id="IPR000878">
    <property type="entry name" value="4pyrrol_Mease"/>
</dbReference>
<dbReference type="EMBL" id="JAPIVE010000001">
    <property type="protein sequence ID" value="MCX2523315.1"/>
    <property type="molecule type" value="Genomic_DNA"/>
</dbReference>
<dbReference type="Pfam" id="PF00590">
    <property type="entry name" value="TP_methylase"/>
    <property type="match status" value="1"/>
</dbReference>
<evidence type="ECO:0000256" key="5">
    <source>
        <dbReference type="ARBA" id="ARBA00022679"/>
    </source>
</evidence>
<proteinExistence type="inferred from homology"/>
<dbReference type="FunFam" id="3.40.1010.10:FF:000001">
    <property type="entry name" value="Siroheme synthase"/>
    <property type="match status" value="1"/>
</dbReference>
<evidence type="ECO:0000256" key="12">
    <source>
        <dbReference type="ARBA" id="ARBA00060548"/>
    </source>
</evidence>
<dbReference type="GO" id="GO:0016829">
    <property type="term" value="F:lyase activity"/>
    <property type="evidence" value="ECO:0007669"/>
    <property type="project" value="UniProtKB-KW"/>
</dbReference>
<name>A0AA41ZEZ4_9GAMM</name>
<dbReference type="PANTHER" id="PTHR45790">
    <property type="entry name" value="SIROHEME SYNTHASE-RELATED"/>
    <property type="match status" value="1"/>
</dbReference>
<dbReference type="InterPro" id="IPR003043">
    <property type="entry name" value="Uropor_MeTrfase_CS"/>
</dbReference>
<comment type="caution">
    <text evidence="15">The sequence shown here is derived from an EMBL/GenBank/DDBJ whole genome shotgun (WGS) entry which is preliminary data.</text>
</comment>
<comment type="pathway">
    <text evidence="11">Porphyrin-containing compound metabolism; siroheme biosynthesis; precorrin-2 from uroporphyrinogen III: step 1/1.</text>
</comment>
<reference evidence="15" key="1">
    <citation type="submission" date="2022-11" db="EMBL/GenBank/DDBJ databases">
        <title>Larsenimonas rhizosphaerae sp. nov., isolated from a tidal mudflat.</title>
        <authorList>
            <person name="Lee S.D."/>
            <person name="Kim I.S."/>
        </authorList>
    </citation>
    <scope>NUCLEOTIDE SEQUENCE</scope>
    <source>
        <strain evidence="15">GH2-1</strain>
    </source>
</reference>
<evidence type="ECO:0000256" key="3">
    <source>
        <dbReference type="ARBA" id="ARBA00022573"/>
    </source>
</evidence>
<dbReference type="Gene3D" id="3.30.950.10">
    <property type="entry name" value="Methyltransferase, Cobalt-precorrin-4 Transmethylase, Domain 2"/>
    <property type="match status" value="1"/>
</dbReference>
<evidence type="ECO:0000256" key="9">
    <source>
        <dbReference type="ARBA" id="ARBA00023244"/>
    </source>
</evidence>
<sequence length="261" mass="27730">MTLVGAGPGDPGLLTQKAAVCLRDADVIVHDRLVSREILALASPDAQRFYVGKERSNHSVAQDDINDSLARWARAGYHVVRLKGGDPFIFGRGGEELEVLAREGVPFEVVPGITAALGVSACTGIPLTHRDHAQSVRFITGHLKNGSCDLDWPTLAHPGQTLVFYMGLGTLSAICDNLISHGASPERPIALVEQGTTARQQVHVGTLAGIAEQIKSLVIAPPTLIIVGDVVSLHETLAWFDPETAPSLGWSHGKHPTPSTT</sequence>
<protein>
    <recommendedName>
        <fullName evidence="2">uroporphyrinogen-III C-methyltransferase</fullName>
        <ecNumber evidence="2">2.1.1.107</ecNumber>
    </recommendedName>
</protein>
<dbReference type="PANTHER" id="PTHR45790:SF1">
    <property type="entry name" value="SIROHEME SYNTHASE"/>
    <property type="match status" value="1"/>
</dbReference>
<evidence type="ECO:0000256" key="1">
    <source>
        <dbReference type="ARBA" id="ARBA00005879"/>
    </source>
</evidence>
<dbReference type="InterPro" id="IPR050161">
    <property type="entry name" value="Siro_Cobalamin_biosynth"/>
</dbReference>
<evidence type="ECO:0000256" key="2">
    <source>
        <dbReference type="ARBA" id="ARBA00012162"/>
    </source>
</evidence>
<dbReference type="AlphaFoldDB" id="A0AA41ZEZ4"/>
<keyword evidence="16" id="KW-1185">Reference proteome</keyword>
<accession>A0AA41ZEZ4</accession>
<keyword evidence="5 13" id="KW-0808">Transferase</keyword>
<dbReference type="InterPro" id="IPR006366">
    <property type="entry name" value="CobA/CysG_C"/>
</dbReference>
<dbReference type="GO" id="GO:0009236">
    <property type="term" value="P:cobalamin biosynthetic process"/>
    <property type="evidence" value="ECO:0007669"/>
    <property type="project" value="UniProtKB-KW"/>
</dbReference>
<dbReference type="CDD" id="cd11642">
    <property type="entry name" value="SUMT"/>
    <property type="match status" value="1"/>
</dbReference>
<evidence type="ECO:0000256" key="8">
    <source>
        <dbReference type="ARBA" id="ARBA00023239"/>
    </source>
</evidence>
<comment type="pathway">
    <text evidence="12">Cofactor biosynthesis; adenosylcobalamin biosynthesis; precorrin-2 from uroporphyrinogen III: step 1/1.</text>
</comment>
<dbReference type="GO" id="GO:0032259">
    <property type="term" value="P:methylation"/>
    <property type="evidence" value="ECO:0007669"/>
    <property type="project" value="UniProtKB-KW"/>
</dbReference>
<dbReference type="PROSITE" id="PS00840">
    <property type="entry name" value="SUMT_2"/>
    <property type="match status" value="1"/>
</dbReference>
<organism evidence="15 16">
    <name type="scientific">Larsenimonas rhizosphaerae</name>
    <dbReference type="NCBI Taxonomy" id="2944682"/>
    <lineage>
        <taxon>Bacteria</taxon>
        <taxon>Pseudomonadati</taxon>
        <taxon>Pseudomonadota</taxon>
        <taxon>Gammaproteobacteria</taxon>
        <taxon>Oceanospirillales</taxon>
        <taxon>Halomonadaceae</taxon>
        <taxon>Larsenimonas</taxon>
    </lineage>
</organism>
<feature type="domain" description="Tetrapyrrole methylase" evidence="14">
    <location>
        <begin position="2"/>
        <end position="209"/>
    </location>
</feature>
<keyword evidence="6" id="KW-0949">S-adenosyl-L-methionine</keyword>
<dbReference type="InterPro" id="IPR014777">
    <property type="entry name" value="4pyrrole_Mease_sub1"/>
</dbReference>
<keyword evidence="3" id="KW-0169">Cobalamin biosynthesis</keyword>
<dbReference type="GO" id="GO:0004851">
    <property type="term" value="F:uroporphyrin-III C-methyltransferase activity"/>
    <property type="evidence" value="ECO:0007669"/>
    <property type="project" value="UniProtKB-EC"/>
</dbReference>
<dbReference type="NCBIfam" id="NF004790">
    <property type="entry name" value="PRK06136.1"/>
    <property type="match status" value="1"/>
</dbReference>
<keyword evidence="9" id="KW-0627">Porphyrin biosynthesis</keyword>
<evidence type="ECO:0000256" key="11">
    <source>
        <dbReference type="ARBA" id="ARBA00025705"/>
    </source>
</evidence>
<keyword evidence="10" id="KW-0511">Multifunctional enzyme</keyword>
<evidence type="ECO:0000259" key="14">
    <source>
        <dbReference type="Pfam" id="PF00590"/>
    </source>
</evidence>
<dbReference type="EC" id="2.1.1.107" evidence="2"/>
<dbReference type="Proteomes" id="UP001165678">
    <property type="component" value="Unassembled WGS sequence"/>
</dbReference>
<dbReference type="SUPFAM" id="SSF53790">
    <property type="entry name" value="Tetrapyrrole methylase"/>
    <property type="match status" value="1"/>
</dbReference>
<dbReference type="FunFam" id="3.30.950.10:FF:000001">
    <property type="entry name" value="Siroheme synthase"/>
    <property type="match status" value="1"/>
</dbReference>
<evidence type="ECO:0000256" key="7">
    <source>
        <dbReference type="ARBA" id="ARBA00023002"/>
    </source>
</evidence>
<evidence type="ECO:0000313" key="15">
    <source>
        <dbReference type="EMBL" id="MCX2523315.1"/>
    </source>
</evidence>
<dbReference type="InterPro" id="IPR035996">
    <property type="entry name" value="4pyrrol_Methylase_sf"/>
</dbReference>
<dbReference type="GO" id="GO:0019354">
    <property type="term" value="P:siroheme biosynthetic process"/>
    <property type="evidence" value="ECO:0007669"/>
    <property type="project" value="InterPro"/>
</dbReference>
<gene>
    <name evidence="15" type="primary">cobA</name>
    <name evidence="15" type="ORF">OQ287_03595</name>
</gene>
<dbReference type="InterPro" id="IPR014776">
    <property type="entry name" value="4pyrrole_Mease_sub2"/>
</dbReference>
<evidence type="ECO:0000256" key="13">
    <source>
        <dbReference type="RuleBase" id="RU003960"/>
    </source>
</evidence>